<evidence type="ECO:0000313" key="3">
    <source>
        <dbReference type="Proteomes" id="UP000078561"/>
    </source>
</evidence>
<keyword evidence="3" id="KW-1185">Reference proteome</keyword>
<proteinExistence type="predicted"/>
<gene>
    <name evidence="2" type="primary">ABSGL_03740.1 scaffold 4673</name>
</gene>
<evidence type="ECO:0000256" key="1">
    <source>
        <dbReference type="SAM" id="MobiDB-lite"/>
    </source>
</evidence>
<dbReference type="EMBL" id="LT552062">
    <property type="protein sequence ID" value="SAL98211.1"/>
    <property type="molecule type" value="Genomic_DNA"/>
</dbReference>
<accession>A0A168MAS6</accession>
<organism evidence="2">
    <name type="scientific">Absidia glauca</name>
    <name type="common">Pin mould</name>
    <dbReference type="NCBI Taxonomy" id="4829"/>
    <lineage>
        <taxon>Eukaryota</taxon>
        <taxon>Fungi</taxon>
        <taxon>Fungi incertae sedis</taxon>
        <taxon>Mucoromycota</taxon>
        <taxon>Mucoromycotina</taxon>
        <taxon>Mucoromycetes</taxon>
        <taxon>Mucorales</taxon>
        <taxon>Cunninghamellaceae</taxon>
        <taxon>Absidia</taxon>
    </lineage>
</organism>
<sequence>MEEEDSLFSLCKHSLEMVLTRFQAKQNIENNNNEPNAAALMVMNDPPLLTISRSRLDFDDEHDENSDLDKDKDRTIQVGNLLEQLNE</sequence>
<dbReference type="Proteomes" id="UP000078561">
    <property type="component" value="Unassembled WGS sequence"/>
</dbReference>
<feature type="region of interest" description="Disordered" evidence="1">
    <location>
        <begin position="59"/>
        <end position="87"/>
    </location>
</feature>
<evidence type="ECO:0000313" key="2">
    <source>
        <dbReference type="EMBL" id="SAL98211.1"/>
    </source>
</evidence>
<reference evidence="2" key="1">
    <citation type="submission" date="2016-04" db="EMBL/GenBank/DDBJ databases">
        <authorList>
            <person name="Evans L.H."/>
            <person name="Alamgir A."/>
            <person name="Owens N."/>
            <person name="Weber N.D."/>
            <person name="Virtaneva K."/>
            <person name="Barbian K."/>
            <person name="Babar A."/>
            <person name="Rosenke K."/>
        </authorList>
    </citation>
    <scope>NUCLEOTIDE SEQUENCE [LARGE SCALE GENOMIC DNA]</scope>
    <source>
        <strain evidence="2">CBS 101.48</strain>
    </source>
</reference>
<protein>
    <submittedName>
        <fullName evidence="2">Uncharacterized protein</fullName>
    </submittedName>
</protein>
<dbReference type="InParanoid" id="A0A168MAS6"/>
<name>A0A168MAS6_ABSGL</name>
<dbReference type="AlphaFoldDB" id="A0A168MAS6"/>
<feature type="compositionally biased region" description="Basic and acidic residues" evidence="1">
    <location>
        <begin position="65"/>
        <end position="75"/>
    </location>
</feature>